<dbReference type="InterPro" id="IPR011905">
    <property type="entry name" value="GlrX-like_pln_2"/>
</dbReference>
<evidence type="ECO:0000256" key="4">
    <source>
        <dbReference type="ARBA" id="ARBA00023284"/>
    </source>
</evidence>
<comment type="similarity">
    <text evidence="2">Belongs to the glutaredoxin family. CC-type subfamily.</text>
</comment>
<comment type="subcellular location">
    <subcellularLocation>
        <location evidence="1">Cytoplasm</location>
    </subcellularLocation>
</comment>
<dbReference type="Proteomes" id="UP000824120">
    <property type="component" value="Chromosome 2"/>
</dbReference>
<dbReference type="SUPFAM" id="SSF52833">
    <property type="entry name" value="Thioredoxin-like"/>
    <property type="match status" value="1"/>
</dbReference>
<evidence type="ECO:0000256" key="1">
    <source>
        <dbReference type="ARBA" id="ARBA00004496"/>
    </source>
</evidence>
<evidence type="ECO:0000313" key="7">
    <source>
        <dbReference type="Proteomes" id="UP000824120"/>
    </source>
</evidence>
<evidence type="ECO:0000256" key="2">
    <source>
        <dbReference type="ARBA" id="ARBA00007568"/>
    </source>
</evidence>
<keyword evidence="7" id="KW-1185">Reference proteome</keyword>
<feature type="region of interest" description="Disordered" evidence="5">
    <location>
        <begin position="1"/>
        <end position="51"/>
    </location>
</feature>
<dbReference type="PANTHER" id="PTHR10168">
    <property type="entry name" value="GLUTAREDOXIN"/>
    <property type="match status" value="1"/>
</dbReference>
<organism evidence="6 7">
    <name type="scientific">Solanum commersonii</name>
    <name type="common">Commerson's wild potato</name>
    <name type="synonym">Commerson's nightshade</name>
    <dbReference type="NCBI Taxonomy" id="4109"/>
    <lineage>
        <taxon>Eukaryota</taxon>
        <taxon>Viridiplantae</taxon>
        <taxon>Streptophyta</taxon>
        <taxon>Embryophyta</taxon>
        <taxon>Tracheophyta</taxon>
        <taxon>Spermatophyta</taxon>
        <taxon>Magnoliopsida</taxon>
        <taxon>eudicotyledons</taxon>
        <taxon>Gunneridae</taxon>
        <taxon>Pentapetalae</taxon>
        <taxon>asterids</taxon>
        <taxon>lamiids</taxon>
        <taxon>Solanales</taxon>
        <taxon>Solanaceae</taxon>
        <taxon>Solanoideae</taxon>
        <taxon>Solaneae</taxon>
        <taxon>Solanum</taxon>
    </lineage>
</organism>
<dbReference type="GO" id="GO:0005737">
    <property type="term" value="C:cytoplasm"/>
    <property type="evidence" value="ECO:0007669"/>
    <property type="project" value="UniProtKB-SubCell"/>
</dbReference>
<evidence type="ECO:0000256" key="5">
    <source>
        <dbReference type="SAM" id="MobiDB-lite"/>
    </source>
</evidence>
<proteinExistence type="inferred from homology"/>
<gene>
    <name evidence="6" type="ORF">H5410_007721</name>
</gene>
<dbReference type="OrthoDB" id="1226407at2759"/>
<reference evidence="6 7" key="1">
    <citation type="submission" date="2020-09" db="EMBL/GenBank/DDBJ databases">
        <title>De no assembly of potato wild relative species, Solanum commersonii.</title>
        <authorList>
            <person name="Cho K."/>
        </authorList>
    </citation>
    <scope>NUCLEOTIDE SEQUENCE [LARGE SCALE GENOMIC DNA]</scope>
    <source>
        <strain evidence="6">LZ3.2</strain>
        <tissue evidence="6">Leaf</tissue>
    </source>
</reference>
<dbReference type="AlphaFoldDB" id="A0A9J6AEW3"/>
<dbReference type="EMBL" id="JACXVP010000002">
    <property type="protein sequence ID" value="KAG5622503.1"/>
    <property type="molecule type" value="Genomic_DNA"/>
</dbReference>
<feature type="compositionally biased region" description="Low complexity" evidence="5">
    <location>
        <begin position="14"/>
        <end position="33"/>
    </location>
</feature>
<keyword evidence="3" id="KW-0963">Cytoplasm</keyword>
<feature type="compositionally biased region" description="Polar residues" evidence="5">
    <location>
        <begin position="1"/>
        <end position="13"/>
    </location>
</feature>
<dbReference type="PROSITE" id="PS51354">
    <property type="entry name" value="GLUTAREDOXIN_2"/>
    <property type="match status" value="1"/>
</dbReference>
<dbReference type="InterPro" id="IPR036249">
    <property type="entry name" value="Thioredoxin-like_sf"/>
</dbReference>
<protein>
    <submittedName>
        <fullName evidence="6">Uncharacterized protein</fullName>
    </submittedName>
</protein>
<comment type="caution">
    <text evidence="6">The sequence shown here is derived from an EMBL/GenBank/DDBJ whole genome shotgun (WGS) entry which is preliminary data.</text>
</comment>
<sequence length="113" mass="11960">MPQTTSHRNFFPTSSGGSSAAAASGSSRSSSRKSPPPPRDQSRRKTGFNPKMVEVEEVEKSAMLVKLSKIEGSEGGPAVYVDGKLLGGVDKVMEAHVKGEFVPMLRAAGALWL</sequence>
<dbReference type="Gene3D" id="3.40.30.10">
    <property type="entry name" value="Glutaredoxin"/>
    <property type="match status" value="1"/>
</dbReference>
<accession>A0A9J6AEW3</accession>
<evidence type="ECO:0000313" key="6">
    <source>
        <dbReference type="EMBL" id="KAG5622503.1"/>
    </source>
</evidence>
<evidence type="ECO:0000256" key="3">
    <source>
        <dbReference type="ARBA" id="ARBA00022490"/>
    </source>
</evidence>
<keyword evidence="4" id="KW-0676">Redox-active center</keyword>
<name>A0A9J6AEW3_SOLCO</name>